<dbReference type="Proteomes" id="UP001196980">
    <property type="component" value="Unassembled WGS sequence"/>
</dbReference>
<evidence type="ECO:0000313" key="3">
    <source>
        <dbReference type="EMBL" id="MBV6340274.1"/>
    </source>
</evidence>
<keyword evidence="1" id="KW-0597">Phosphoprotein</keyword>
<dbReference type="Pfam" id="PF00072">
    <property type="entry name" value="Response_reg"/>
    <property type="match status" value="1"/>
</dbReference>
<dbReference type="RefSeq" id="WP_218250892.1">
    <property type="nucleotide sequence ID" value="NZ_JABXWD010000015.1"/>
</dbReference>
<dbReference type="EMBL" id="JABXWD010000015">
    <property type="protein sequence ID" value="MBV6340274.1"/>
    <property type="molecule type" value="Genomic_DNA"/>
</dbReference>
<dbReference type="PANTHER" id="PTHR43228">
    <property type="entry name" value="TWO-COMPONENT RESPONSE REGULATOR"/>
    <property type="match status" value="1"/>
</dbReference>
<dbReference type="SMART" id="SM00448">
    <property type="entry name" value="REC"/>
    <property type="match status" value="1"/>
</dbReference>
<keyword evidence="4" id="KW-1185">Reference proteome</keyword>
<feature type="domain" description="Response regulatory" evidence="2">
    <location>
        <begin position="15"/>
        <end position="126"/>
    </location>
</feature>
<dbReference type="PROSITE" id="PS50110">
    <property type="entry name" value="RESPONSE_REGULATORY"/>
    <property type="match status" value="1"/>
</dbReference>
<protein>
    <submittedName>
        <fullName evidence="3">Response regulator</fullName>
    </submittedName>
</protein>
<evidence type="ECO:0000313" key="4">
    <source>
        <dbReference type="Proteomes" id="UP001196980"/>
    </source>
</evidence>
<dbReference type="PANTHER" id="PTHR43228:SF1">
    <property type="entry name" value="TWO-COMPONENT RESPONSE REGULATOR ARR22"/>
    <property type="match status" value="1"/>
</dbReference>
<name>A0ABS6RUH9_9BACT</name>
<evidence type="ECO:0000259" key="2">
    <source>
        <dbReference type="PROSITE" id="PS50110"/>
    </source>
</evidence>
<dbReference type="InterPro" id="IPR052048">
    <property type="entry name" value="ST_Response_Regulator"/>
</dbReference>
<feature type="modified residue" description="4-aspartylphosphate" evidence="1">
    <location>
        <position position="64"/>
    </location>
</feature>
<evidence type="ECO:0000256" key="1">
    <source>
        <dbReference type="PROSITE-ProRule" id="PRU00169"/>
    </source>
</evidence>
<gene>
    <name evidence="3" type="ORF">HWQ67_01620</name>
</gene>
<comment type="caution">
    <text evidence="3">The sequence shown here is derived from an EMBL/GenBank/DDBJ whole genome shotgun (WGS) entry which is preliminary data.</text>
</comment>
<sequence length="135" mass="15708">MDKKENMLKIKQSLTLLYVEDETMVKEASVKSLRRRFKEVYTANDGKEGLELYKKYKPDIVLTDILMQAHSGLEMIKQIREIDKNVLVVVITALTESIYLKQAEELGYFVKPLKEEQFLELLYNLSLGLINYGND</sequence>
<dbReference type="InterPro" id="IPR001789">
    <property type="entry name" value="Sig_transdc_resp-reg_receiver"/>
</dbReference>
<organism evidence="3 4">
    <name type="scientific">Candidatus Magnetobacterium casense</name>
    <dbReference type="NCBI Taxonomy" id="1455061"/>
    <lineage>
        <taxon>Bacteria</taxon>
        <taxon>Pseudomonadati</taxon>
        <taxon>Nitrospirota</taxon>
        <taxon>Thermodesulfovibrionia</taxon>
        <taxon>Thermodesulfovibrionales</taxon>
        <taxon>Candidatus Magnetobacteriaceae</taxon>
        <taxon>Candidatus Magnetobacterium</taxon>
    </lineage>
</organism>
<reference evidence="3 4" key="1">
    <citation type="journal article" date="2020" name="J Geophys Res Biogeosci">
        <title>Magnetotaxis as an Adaptation to Enable Bacterial Shuttling of Microbial Sulfur and Sulfur Cycling Across Aquatic Oxic#Anoxic Interfaces.</title>
        <authorList>
            <person name="Li J."/>
            <person name="Liu P."/>
            <person name="Wang J."/>
            <person name="Roberts A.P."/>
            <person name="Pan Y."/>
        </authorList>
    </citation>
    <scope>NUCLEOTIDE SEQUENCE [LARGE SCALE GENOMIC DNA]</scope>
    <source>
        <strain evidence="3 4">MYR-1_YQ</strain>
    </source>
</reference>
<accession>A0ABS6RUH9</accession>
<proteinExistence type="predicted"/>